<keyword evidence="2" id="KW-1185">Reference proteome</keyword>
<dbReference type="RefSeq" id="XP_008022061.1">
    <property type="nucleotide sequence ID" value="XM_008023870.1"/>
</dbReference>
<protein>
    <submittedName>
        <fullName evidence="1">Uncharacterized protein</fullName>
    </submittedName>
</protein>
<dbReference type="PROSITE" id="PS51257">
    <property type="entry name" value="PROKAR_LIPOPROTEIN"/>
    <property type="match status" value="1"/>
</dbReference>
<gene>
    <name evidence="1" type="ORF">SETTUDRAFT_167103</name>
</gene>
<organism evidence="1 2">
    <name type="scientific">Exserohilum turcicum (strain 28A)</name>
    <name type="common">Northern leaf blight fungus</name>
    <name type="synonym">Setosphaeria turcica</name>
    <dbReference type="NCBI Taxonomy" id="671987"/>
    <lineage>
        <taxon>Eukaryota</taxon>
        <taxon>Fungi</taxon>
        <taxon>Dikarya</taxon>
        <taxon>Ascomycota</taxon>
        <taxon>Pezizomycotina</taxon>
        <taxon>Dothideomycetes</taxon>
        <taxon>Pleosporomycetidae</taxon>
        <taxon>Pleosporales</taxon>
        <taxon>Pleosporineae</taxon>
        <taxon>Pleosporaceae</taxon>
        <taxon>Exserohilum</taxon>
    </lineage>
</organism>
<dbReference type="Proteomes" id="UP000016935">
    <property type="component" value="Unassembled WGS sequence"/>
</dbReference>
<dbReference type="HOGENOM" id="CLU_2851173_0_0_1"/>
<accession>R0IZM2</accession>
<dbReference type="EMBL" id="KB908493">
    <property type="protein sequence ID" value="EOA90155.1"/>
    <property type="molecule type" value="Genomic_DNA"/>
</dbReference>
<dbReference type="GeneID" id="19400036"/>
<dbReference type="AlphaFoldDB" id="R0IZM2"/>
<proteinExistence type="predicted"/>
<name>R0IZM2_EXST2</name>
<sequence>MERRVPVARPIKLARALLCWLAGGLAGWLSACYNQSDRNARPELVWPIDVEIAVFCKRRRSAGMS</sequence>
<evidence type="ECO:0000313" key="2">
    <source>
        <dbReference type="Proteomes" id="UP000016935"/>
    </source>
</evidence>
<reference evidence="1 2" key="2">
    <citation type="journal article" date="2013" name="PLoS Genet.">
        <title>Comparative genome structure, secondary metabolite, and effector coding capacity across Cochliobolus pathogens.</title>
        <authorList>
            <person name="Condon B.J."/>
            <person name="Leng Y."/>
            <person name="Wu D."/>
            <person name="Bushley K.E."/>
            <person name="Ohm R.A."/>
            <person name="Otillar R."/>
            <person name="Martin J."/>
            <person name="Schackwitz W."/>
            <person name="Grimwood J."/>
            <person name="MohdZainudin N."/>
            <person name="Xue C."/>
            <person name="Wang R."/>
            <person name="Manning V.A."/>
            <person name="Dhillon B."/>
            <person name="Tu Z.J."/>
            <person name="Steffenson B.J."/>
            <person name="Salamov A."/>
            <person name="Sun H."/>
            <person name="Lowry S."/>
            <person name="LaButti K."/>
            <person name="Han J."/>
            <person name="Copeland A."/>
            <person name="Lindquist E."/>
            <person name="Barry K."/>
            <person name="Schmutz J."/>
            <person name="Baker S.E."/>
            <person name="Ciuffetti L.M."/>
            <person name="Grigoriev I.V."/>
            <person name="Zhong S."/>
            <person name="Turgeon B.G."/>
        </authorList>
    </citation>
    <scope>NUCLEOTIDE SEQUENCE [LARGE SCALE GENOMIC DNA]</scope>
    <source>
        <strain evidence="2">28A</strain>
    </source>
</reference>
<reference evidence="1 2" key="1">
    <citation type="journal article" date="2012" name="PLoS Pathog.">
        <title>Diverse lifestyles and strategies of plant pathogenesis encoded in the genomes of eighteen Dothideomycetes fungi.</title>
        <authorList>
            <person name="Ohm R.A."/>
            <person name="Feau N."/>
            <person name="Henrissat B."/>
            <person name="Schoch C.L."/>
            <person name="Horwitz B.A."/>
            <person name="Barry K.W."/>
            <person name="Condon B.J."/>
            <person name="Copeland A.C."/>
            <person name="Dhillon B."/>
            <person name="Glaser F."/>
            <person name="Hesse C.N."/>
            <person name="Kosti I."/>
            <person name="LaButti K."/>
            <person name="Lindquist E.A."/>
            <person name="Lucas S."/>
            <person name="Salamov A.A."/>
            <person name="Bradshaw R.E."/>
            <person name="Ciuffetti L."/>
            <person name="Hamelin R.C."/>
            <person name="Kema G.H.J."/>
            <person name="Lawrence C."/>
            <person name="Scott J.A."/>
            <person name="Spatafora J.W."/>
            <person name="Turgeon B.G."/>
            <person name="de Wit P.J.G.M."/>
            <person name="Zhong S."/>
            <person name="Goodwin S.B."/>
            <person name="Grigoriev I.V."/>
        </authorList>
    </citation>
    <scope>NUCLEOTIDE SEQUENCE [LARGE SCALE GENOMIC DNA]</scope>
    <source>
        <strain evidence="2">28A</strain>
    </source>
</reference>
<evidence type="ECO:0000313" key="1">
    <source>
        <dbReference type="EMBL" id="EOA90155.1"/>
    </source>
</evidence>